<accession>A0A1B6FBC8</accession>
<evidence type="ECO:0000256" key="1">
    <source>
        <dbReference type="SAM" id="MobiDB-lite"/>
    </source>
</evidence>
<protein>
    <submittedName>
        <fullName evidence="2">Uncharacterized protein</fullName>
    </submittedName>
</protein>
<feature type="compositionally biased region" description="Basic residues" evidence="1">
    <location>
        <begin position="78"/>
        <end position="88"/>
    </location>
</feature>
<feature type="non-terminal residue" evidence="2">
    <location>
        <position position="107"/>
    </location>
</feature>
<feature type="non-terminal residue" evidence="2">
    <location>
        <position position="1"/>
    </location>
</feature>
<gene>
    <name evidence="2" type="ORF">g.11581</name>
</gene>
<reference evidence="2" key="1">
    <citation type="submission" date="2015-11" db="EMBL/GenBank/DDBJ databases">
        <title>De novo transcriptome assembly of four potential Pierce s Disease insect vectors from Arizona vineyards.</title>
        <authorList>
            <person name="Tassone E.E."/>
        </authorList>
    </citation>
    <scope>NUCLEOTIDE SEQUENCE</scope>
</reference>
<dbReference type="EMBL" id="GECZ01022556">
    <property type="protein sequence ID" value="JAS47213.1"/>
    <property type="molecule type" value="Transcribed_RNA"/>
</dbReference>
<name>A0A1B6FBC8_9HEMI</name>
<feature type="compositionally biased region" description="Polar residues" evidence="1">
    <location>
        <begin position="59"/>
        <end position="77"/>
    </location>
</feature>
<organism evidence="2">
    <name type="scientific">Cuerna arida</name>
    <dbReference type="NCBI Taxonomy" id="1464854"/>
    <lineage>
        <taxon>Eukaryota</taxon>
        <taxon>Metazoa</taxon>
        <taxon>Ecdysozoa</taxon>
        <taxon>Arthropoda</taxon>
        <taxon>Hexapoda</taxon>
        <taxon>Insecta</taxon>
        <taxon>Pterygota</taxon>
        <taxon>Neoptera</taxon>
        <taxon>Paraneoptera</taxon>
        <taxon>Hemiptera</taxon>
        <taxon>Auchenorrhyncha</taxon>
        <taxon>Membracoidea</taxon>
        <taxon>Cicadellidae</taxon>
        <taxon>Cicadellinae</taxon>
        <taxon>Proconiini</taxon>
        <taxon>Cuerna</taxon>
    </lineage>
</organism>
<feature type="region of interest" description="Disordered" evidence="1">
    <location>
        <begin position="59"/>
        <end position="88"/>
    </location>
</feature>
<proteinExistence type="predicted"/>
<sequence length="107" mass="12035">DSKDESYSSSFSQESEKKLVICKNNTNALNQREIECYGKGNTEEIVVGEKSQISLKSATMVKKSNNSQKVQTKTNTKITRKKPNKRKQISCDRITNTNSTNNTLDIS</sequence>
<dbReference type="AlphaFoldDB" id="A0A1B6FBC8"/>
<evidence type="ECO:0000313" key="2">
    <source>
        <dbReference type="EMBL" id="JAS47213.1"/>
    </source>
</evidence>